<feature type="transmembrane region" description="Helical" evidence="1">
    <location>
        <begin position="70"/>
        <end position="87"/>
    </location>
</feature>
<dbReference type="OrthoDB" id="2936781at2"/>
<reference evidence="3" key="1">
    <citation type="submission" date="2016-10" db="EMBL/GenBank/DDBJ databases">
        <authorList>
            <person name="Varghese N."/>
            <person name="Submissions S."/>
        </authorList>
    </citation>
    <scope>NUCLEOTIDE SEQUENCE [LARGE SCALE GENOMIC DNA]</scope>
    <source>
        <strain evidence="3">CGMCC 1.10369</strain>
    </source>
</reference>
<evidence type="ECO:0000313" key="3">
    <source>
        <dbReference type="Proteomes" id="UP000198778"/>
    </source>
</evidence>
<keyword evidence="1" id="KW-0472">Membrane</keyword>
<dbReference type="EMBL" id="FNIL01000002">
    <property type="protein sequence ID" value="SDN60191.1"/>
    <property type="molecule type" value="Genomic_DNA"/>
</dbReference>
<proteinExistence type="predicted"/>
<dbReference type="AlphaFoldDB" id="A0A1H0CR43"/>
<dbReference type="Proteomes" id="UP000198778">
    <property type="component" value="Unassembled WGS sequence"/>
</dbReference>
<keyword evidence="3" id="KW-1185">Reference proteome</keyword>
<sequence length="101" mass="11441">MTFIPGLDPFVEQLIVLPFTAVGLGIAALLVFRKLIFGPIVTLFLTLLYEIMYHYTFYSGAATNYSSWNLILPAVTLLVSWHILITIKQEKVFSQNKTETN</sequence>
<accession>A0A1H0CR43</accession>
<keyword evidence="1" id="KW-0812">Transmembrane</keyword>
<evidence type="ECO:0000313" key="2">
    <source>
        <dbReference type="EMBL" id="SDN60191.1"/>
    </source>
</evidence>
<gene>
    <name evidence="2" type="ORF">SAMN04488053_102193</name>
</gene>
<evidence type="ECO:0000256" key="1">
    <source>
        <dbReference type="SAM" id="Phobius"/>
    </source>
</evidence>
<dbReference type="STRING" id="745820.SAMN04488053_102193"/>
<keyword evidence="1" id="KW-1133">Transmembrane helix</keyword>
<name>A0A1H0CR43_9BACI</name>
<organism evidence="2 3">
    <name type="scientific">Alkalicoccus daliensis</name>
    <dbReference type="NCBI Taxonomy" id="745820"/>
    <lineage>
        <taxon>Bacteria</taxon>
        <taxon>Bacillati</taxon>
        <taxon>Bacillota</taxon>
        <taxon>Bacilli</taxon>
        <taxon>Bacillales</taxon>
        <taxon>Bacillaceae</taxon>
        <taxon>Alkalicoccus</taxon>
    </lineage>
</organism>
<protein>
    <submittedName>
        <fullName evidence="2">Uncharacterized protein</fullName>
    </submittedName>
</protein>
<dbReference type="RefSeq" id="WP_090841442.1">
    <property type="nucleotide sequence ID" value="NZ_FNIL01000002.1"/>
</dbReference>
<feature type="transmembrane region" description="Helical" evidence="1">
    <location>
        <begin position="39"/>
        <end position="58"/>
    </location>
</feature>
<feature type="transmembrane region" description="Helical" evidence="1">
    <location>
        <begin position="15"/>
        <end position="32"/>
    </location>
</feature>